<sequence length="436" mass="45940">MEVIIALLIVLTFVIIIAGVPIFVSLLLTGVLSLAVLSSSTGTPMATVAVSQAIYNGMGNLPLLAIPFFMLAGEIMNRGGITEKLIRFALLLIGRLPGSLAHASIVSSMFFGGITGSAQASASCIGGILIPSMKKEGYSVREAAGVISASAVCGPIIPPSIIMVVYATAVGASVGSMFMGGIIPGLMLGLVLMFVVFLRNRVHAFPRRTDKPTSQEVKKTLIDAIIPLGMPVIVVGGIMGGVCTPTEAGAISVVYSLIVSLFVIRTLQMKDLWGILLNAVNSAAPLLLIIACARVFSYGLTALQMPVMVNDLILSITENKWVFLLLVNILLLIMGMFMDGGAAVIILAPILAPVAMAMDISLVHFGLVMCLNLTMGCITPPLGYCLFITGKIGKISIEDTVRGTIPYLIGEMFVLLAITYIPALVTWVPEILGYRI</sequence>
<keyword evidence="5 7" id="KW-1133">Transmembrane helix</keyword>
<dbReference type="PANTHER" id="PTHR33362:SF2">
    <property type="entry name" value="TRAP TRANSPORTER LARGE PERMEASE PROTEIN"/>
    <property type="match status" value="1"/>
</dbReference>
<protein>
    <recommendedName>
        <fullName evidence="7">TRAP transporter large permease protein</fullName>
    </recommendedName>
</protein>
<feature type="transmembrane region" description="Helical" evidence="7">
    <location>
        <begin position="279"/>
        <end position="301"/>
    </location>
</feature>
<evidence type="ECO:0000256" key="1">
    <source>
        <dbReference type="ARBA" id="ARBA00004429"/>
    </source>
</evidence>
<dbReference type="AlphaFoldDB" id="A0A9D9GR37"/>
<evidence type="ECO:0000256" key="6">
    <source>
        <dbReference type="ARBA" id="ARBA00023136"/>
    </source>
</evidence>
<feature type="transmembrane region" description="Helical" evidence="7">
    <location>
        <begin position="143"/>
        <end position="166"/>
    </location>
</feature>
<keyword evidence="2" id="KW-1003">Cell membrane</keyword>
<dbReference type="PANTHER" id="PTHR33362">
    <property type="entry name" value="SIALIC ACID TRAP TRANSPORTER PERMEASE PROTEIN SIAT-RELATED"/>
    <property type="match status" value="1"/>
</dbReference>
<comment type="subcellular location">
    <subcellularLocation>
        <location evidence="1 7">Cell inner membrane</location>
        <topology evidence="1 7">Multi-pass membrane protein</topology>
    </subcellularLocation>
</comment>
<keyword evidence="6 7" id="KW-0472">Membrane</keyword>
<dbReference type="Proteomes" id="UP000823631">
    <property type="component" value="Unassembled WGS sequence"/>
</dbReference>
<reference evidence="9" key="1">
    <citation type="submission" date="2020-10" db="EMBL/GenBank/DDBJ databases">
        <authorList>
            <person name="Gilroy R."/>
        </authorList>
    </citation>
    <scope>NUCLEOTIDE SEQUENCE</scope>
    <source>
        <strain evidence="9">17213</strain>
    </source>
</reference>
<evidence type="ECO:0000313" key="9">
    <source>
        <dbReference type="EMBL" id="MBO8416422.1"/>
    </source>
</evidence>
<keyword evidence="4 7" id="KW-0812">Transmembrane</keyword>
<organism evidence="9 10">
    <name type="scientific">Candidatus Avisuccinivibrio stercorigallinarum</name>
    <dbReference type="NCBI Taxonomy" id="2840704"/>
    <lineage>
        <taxon>Bacteria</taxon>
        <taxon>Pseudomonadati</taxon>
        <taxon>Pseudomonadota</taxon>
        <taxon>Gammaproteobacteria</taxon>
        <taxon>Aeromonadales</taxon>
        <taxon>Succinivibrionaceae</taxon>
        <taxon>Succinivibrionaceae incertae sedis</taxon>
        <taxon>Candidatus Avisuccinivibrio</taxon>
    </lineage>
</organism>
<evidence type="ECO:0000256" key="3">
    <source>
        <dbReference type="ARBA" id="ARBA00022519"/>
    </source>
</evidence>
<dbReference type="NCBIfam" id="TIGR00786">
    <property type="entry name" value="dctM"/>
    <property type="match status" value="1"/>
</dbReference>
<dbReference type="PIRSF" id="PIRSF006066">
    <property type="entry name" value="HI0050"/>
    <property type="match status" value="1"/>
</dbReference>
<evidence type="ECO:0000259" key="8">
    <source>
        <dbReference type="Pfam" id="PF06808"/>
    </source>
</evidence>
<feature type="domain" description="TRAP C4-dicarboxylate transport system permease DctM subunit" evidence="8">
    <location>
        <begin position="10"/>
        <end position="424"/>
    </location>
</feature>
<feature type="transmembrane region" description="Helical" evidence="7">
    <location>
        <begin position="109"/>
        <end position="131"/>
    </location>
</feature>
<evidence type="ECO:0000256" key="7">
    <source>
        <dbReference type="RuleBase" id="RU369079"/>
    </source>
</evidence>
<comment type="subunit">
    <text evidence="7">The complex comprises the extracytoplasmic solute receptor protein and the two transmembrane proteins.</text>
</comment>
<dbReference type="GO" id="GO:0005886">
    <property type="term" value="C:plasma membrane"/>
    <property type="evidence" value="ECO:0007669"/>
    <property type="project" value="UniProtKB-SubCell"/>
</dbReference>
<feature type="transmembrane region" description="Helical" evidence="7">
    <location>
        <begin position="53"/>
        <end position="73"/>
    </location>
</feature>
<keyword evidence="3 7" id="KW-0997">Cell inner membrane</keyword>
<feature type="transmembrane region" description="Helical" evidence="7">
    <location>
        <begin position="321"/>
        <end position="350"/>
    </location>
</feature>
<gene>
    <name evidence="9" type="ORF">IAB19_08590</name>
</gene>
<reference evidence="9" key="2">
    <citation type="journal article" date="2021" name="PeerJ">
        <title>Extensive microbial diversity within the chicken gut microbiome revealed by metagenomics and culture.</title>
        <authorList>
            <person name="Gilroy R."/>
            <person name="Ravi A."/>
            <person name="Getino M."/>
            <person name="Pursley I."/>
            <person name="Horton D.L."/>
            <person name="Alikhan N.F."/>
            <person name="Baker D."/>
            <person name="Gharbi K."/>
            <person name="Hall N."/>
            <person name="Watson M."/>
            <person name="Adriaenssens E.M."/>
            <person name="Foster-Nyarko E."/>
            <person name="Jarju S."/>
            <person name="Secka A."/>
            <person name="Antonio M."/>
            <person name="Oren A."/>
            <person name="Chaudhuri R.R."/>
            <person name="La Ragione R."/>
            <person name="Hildebrand F."/>
            <person name="Pallen M.J."/>
        </authorList>
    </citation>
    <scope>NUCLEOTIDE SEQUENCE</scope>
    <source>
        <strain evidence="9">17213</strain>
    </source>
</reference>
<feature type="transmembrane region" description="Helical" evidence="7">
    <location>
        <begin position="362"/>
        <end position="384"/>
    </location>
</feature>
<name>A0A9D9GR37_9GAMM</name>
<evidence type="ECO:0000256" key="4">
    <source>
        <dbReference type="ARBA" id="ARBA00022692"/>
    </source>
</evidence>
<proteinExistence type="inferred from homology"/>
<keyword evidence="7" id="KW-0813">Transport</keyword>
<evidence type="ECO:0000256" key="2">
    <source>
        <dbReference type="ARBA" id="ARBA00022475"/>
    </source>
</evidence>
<feature type="transmembrane region" description="Helical" evidence="7">
    <location>
        <begin position="220"/>
        <end position="242"/>
    </location>
</feature>
<comment type="similarity">
    <text evidence="7">Belongs to the TRAP transporter large permease family.</text>
</comment>
<dbReference type="Pfam" id="PF06808">
    <property type="entry name" value="DctM"/>
    <property type="match status" value="1"/>
</dbReference>
<feature type="transmembrane region" description="Helical" evidence="7">
    <location>
        <begin position="248"/>
        <end position="267"/>
    </location>
</feature>
<feature type="transmembrane region" description="Helical" evidence="7">
    <location>
        <begin position="7"/>
        <end position="33"/>
    </location>
</feature>
<evidence type="ECO:0000256" key="5">
    <source>
        <dbReference type="ARBA" id="ARBA00022989"/>
    </source>
</evidence>
<feature type="transmembrane region" description="Helical" evidence="7">
    <location>
        <begin position="178"/>
        <end position="199"/>
    </location>
</feature>
<feature type="transmembrane region" description="Helical" evidence="7">
    <location>
        <begin position="85"/>
        <end position="103"/>
    </location>
</feature>
<dbReference type="EMBL" id="JADINH010000174">
    <property type="protein sequence ID" value="MBO8416422.1"/>
    <property type="molecule type" value="Genomic_DNA"/>
</dbReference>
<feature type="transmembrane region" description="Helical" evidence="7">
    <location>
        <begin position="404"/>
        <end position="428"/>
    </location>
</feature>
<dbReference type="InterPro" id="IPR010656">
    <property type="entry name" value="DctM"/>
</dbReference>
<comment type="function">
    <text evidence="7">Part of the tripartite ATP-independent periplasmic (TRAP) transport system.</text>
</comment>
<accession>A0A9D9GR37</accession>
<evidence type="ECO:0000313" key="10">
    <source>
        <dbReference type="Proteomes" id="UP000823631"/>
    </source>
</evidence>
<dbReference type="InterPro" id="IPR004681">
    <property type="entry name" value="TRAP_DctM"/>
</dbReference>
<comment type="caution">
    <text evidence="9">The sequence shown here is derived from an EMBL/GenBank/DDBJ whole genome shotgun (WGS) entry which is preliminary data.</text>
</comment>
<dbReference type="GO" id="GO:0022857">
    <property type="term" value="F:transmembrane transporter activity"/>
    <property type="evidence" value="ECO:0007669"/>
    <property type="project" value="UniProtKB-UniRule"/>
</dbReference>